<dbReference type="HOGENOM" id="CLU_000445_114_51_6"/>
<feature type="domain" description="PAS" evidence="7">
    <location>
        <begin position="65"/>
        <end position="107"/>
    </location>
</feature>
<dbReference type="EMBL" id="CP000438">
    <property type="protein sequence ID" value="ABJ11355.1"/>
    <property type="molecule type" value="Genomic_DNA"/>
</dbReference>
<evidence type="ECO:0000259" key="7">
    <source>
        <dbReference type="PROSITE" id="PS50112"/>
    </source>
</evidence>
<dbReference type="Pfam" id="PF13426">
    <property type="entry name" value="PAS_9"/>
    <property type="match status" value="2"/>
</dbReference>
<dbReference type="NCBIfam" id="TIGR00229">
    <property type="entry name" value="sensory_box"/>
    <property type="match status" value="2"/>
</dbReference>
<organism evidence="9 10">
    <name type="scientific">Pseudomonas aeruginosa (strain UCBPP-PA14)</name>
    <dbReference type="NCBI Taxonomy" id="208963"/>
    <lineage>
        <taxon>Bacteria</taxon>
        <taxon>Pseudomonadati</taxon>
        <taxon>Pseudomonadota</taxon>
        <taxon>Gammaproteobacteria</taxon>
        <taxon>Pseudomonadales</taxon>
        <taxon>Pseudomonadaceae</taxon>
        <taxon>Pseudomonas</taxon>
    </lineage>
</organism>
<dbReference type="Gene3D" id="1.10.287.130">
    <property type="match status" value="1"/>
</dbReference>
<feature type="domain" description="Response regulatory" evidence="6">
    <location>
        <begin position="585"/>
        <end position="696"/>
    </location>
</feature>
<dbReference type="SMART" id="SM00448">
    <property type="entry name" value="REC"/>
    <property type="match status" value="1"/>
</dbReference>
<dbReference type="KEGG" id="pau:PA14_36420"/>
<dbReference type="InterPro" id="IPR035965">
    <property type="entry name" value="PAS-like_dom_sf"/>
</dbReference>
<dbReference type="PANTHER" id="PTHR43065:SF49">
    <property type="entry name" value="HISTIDINE KINASE"/>
    <property type="match status" value="1"/>
</dbReference>
<feature type="domain" description="PAC" evidence="8">
    <location>
        <begin position="137"/>
        <end position="189"/>
    </location>
</feature>
<evidence type="ECO:0000256" key="1">
    <source>
        <dbReference type="ARBA" id="ARBA00000085"/>
    </source>
</evidence>
<name>A0A0H2ZAU7_PSEAB</name>
<dbReference type="Pfam" id="PF00072">
    <property type="entry name" value="Response_reg"/>
    <property type="match status" value="1"/>
</dbReference>
<feature type="domain" description="PAS" evidence="7">
    <location>
        <begin position="190"/>
        <end position="248"/>
    </location>
</feature>
<dbReference type="SMART" id="SM00388">
    <property type="entry name" value="HisKA"/>
    <property type="match status" value="1"/>
</dbReference>
<feature type="domain" description="Histidine kinase" evidence="5">
    <location>
        <begin position="337"/>
        <end position="557"/>
    </location>
</feature>
<dbReference type="Gene3D" id="3.30.450.20">
    <property type="entry name" value="PAS domain"/>
    <property type="match status" value="2"/>
</dbReference>
<keyword evidence="9" id="KW-0808">Transferase</keyword>
<dbReference type="InterPro" id="IPR000014">
    <property type="entry name" value="PAS"/>
</dbReference>
<dbReference type="PROSITE" id="PS50112">
    <property type="entry name" value="PAS"/>
    <property type="match status" value="2"/>
</dbReference>
<dbReference type="PROSITE" id="PS50110">
    <property type="entry name" value="RESPONSE_REGULATORY"/>
    <property type="match status" value="1"/>
</dbReference>
<reference evidence="9 10" key="1">
    <citation type="journal article" date="2006" name="Genome Biol.">
        <title>Genomic analysis reveals that Pseudomonas aeruginosa virulence is combinatorial.</title>
        <authorList>
            <person name="Lee D.G."/>
            <person name="Urbach J.M."/>
            <person name="Wu G."/>
            <person name="Liberati N.T."/>
            <person name="Feinbaum R.L."/>
            <person name="Miyata S."/>
            <person name="Diggins L.T."/>
            <person name="He J."/>
            <person name="Saucier M."/>
            <person name="Deziel E."/>
            <person name="Friedman L."/>
            <person name="Li L."/>
            <person name="Grills G."/>
            <person name="Montgomery K."/>
            <person name="Kucherlapati R."/>
            <person name="Rahme L.G."/>
            <person name="Ausubel F.M."/>
        </authorList>
    </citation>
    <scope>NUCLEOTIDE SEQUENCE [LARGE SCALE GENOMIC DNA]</scope>
    <source>
        <strain evidence="9 10">UCBPP-PA14</strain>
    </source>
</reference>
<dbReference type="SUPFAM" id="SSF47384">
    <property type="entry name" value="Homodimeric domain of signal transducing histidine kinase"/>
    <property type="match status" value="1"/>
</dbReference>
<dbReference type="CDD" id="cd16919">
    <property type="entry name" value="HATPase_CckA-like"/>
    <property type="match status" value="1"/>
</dbReference>
<evidence type="ECO:0000256" key="4">
    <source>
        <dbReference type="PROSITE-ProRule" id="PRU00169"/>
    </source>
</evidence>
<sequence>MEFAGRAGVFRKVGQVPGASQRAAGRRSSYYLAGCALQPGSSSRRVNTSMKTTRKPKVPLNQATRNRLLDEAVDDYAIHTLDSAGRIASWSAGAARLFGHDASEILGCDYACFHTRKDRDAGVPQQALRQADAEGRFETEGWRVRSNGKRFWAQVVIDAIRDSQGQLLGFAQLIHDLSEGRAAKEALRRSQEQFRLLVQSVTDYAIYMLDHRGRITNWNLGAQRIKGYLPEEVIGRHFSCFYTPEDREAGEPARGLAAAEREGRFEKEGWRVRKDGSRFWANVVIDPIRDSDGRLIGFAKVTRDITHRIEAERELERARQELFQAQKMESLGHLTGGVAHDFNNLLTVIIGSLGLLKKRLPGDQRTADLLQNALEAAQRGANLTQRMLSFARKQRLDPQPCAIPDLLRGMTDLLIHSLGPSVSIETRFPLDLDLGLTDANQLELSIINLATNARDAMPNGGRIVFSASNQRVPADNPHRLAPGNYICLSISDTGSGMDEETLRRAVEPFYTTKGVGRGTGLGLSIVDGLAEQLGGRLTLESQPGVGTTANIWIPAVPRTPESARTGNGATPQAPSESERVRLSCRVLVVDDDPLVLNNTAAMLEDLGCSVLKADSGSLALEILTATPELDILLTDQAMPRMNGSQLVERVMAQGRPLKMALATGFAEKIEGAAAQLPKLAKPFGQEELYLFLTGTLKAG</sequence>
<dbReference type="Gene3D" id="3.40.50.2300">
    <property type="match status" value="1"/>
</dbReference>
<dbReference type="InterPro" id="IPR011006">
    <property type="entry name" value="CheY-like_superfamily"/>
</dbReference>
<dbReference type="AlphaFoldDB" id="A0A0H2ZAU7"/>
<dbReference type="InterPro" id="IPR000700">
    <property type="entry name" value="PAS-assoc_C"/>
</dbReference>
<evidence type="ECO:0000256" key="3">
    <source>
        <dbReference type="ARBA" id="ARBA00022553"/>
    </source>
</evidence>
<dbReference type="CDD" id="cd00082">
    <property type="entry name" value="HisKA"/>
    <property type="match status" value="1"/>
</dbReference>
<dbReference type="InterPro" id="IPR003661">
    <property type="entry name" value="HisK_dim/P_dom"/>
</dbReference>
<dbReference type="CDD" id="cd00130">
    <property type="entry name" value="PAS"/>
    <property type="match status" value="2"/>
</dbReference>
<proteinExistence type="predicted"/>
<evidence type="ECO:0000313" key="9">
    <source>
        <dbReference type="EMBL" id="ABJ11355.1"/>
    </source>
</evidence>
<dbReference type="PROSITE" id="PS50109">
    <property type="entry name" value="HIS_KIN"/>
    <property type="match status" value="1"/>
</dbReference>
<dbReference type="PRINTS" id="PR00344">
    <property type="entry name" value="BCTRLSENSOR"/>
</dbReference>
<dbReference type="Proteomes" id="UP000000653">
    <property type="component" value="Chromosome"/>
</dbReference>
<keyword evidence="3 4" id="KW-0597">Phosphoprotein</keyword>
<dbReference type="Gene3D" id="3.30.565.10">
    <property type="entry name" value="Histidine kinase-like ATPase, C-terminal domain"/>
    <property type="match status" value="1"/>
</dbReference>
<dbReference type="Pfam" id="PF00512">
    <property type="entry name" value="HisKA"/>
    <property type="match status" value="1"/>
</dbReference>
<dbReference type="Pfam" id="PF02518">
    <property type="entry name" value="HATPase_c"/>
    <property type="match status" value="1"/>
</dbReference>
<feature type="modified residue" description="4-aspartylphosphate" evidence="4">
    <location>
        <position position="635"/>
    </location>
</feature>
<dbReference type="SMART" id="SM00091">
    <property type="entry name" value="PAS"/>
    <property type="match status" value="2"/>
</dbReference>
<feature type="domain" description="PAC" evidence="8">
    <location>
        <begin position="265"/>
        <end position="317"/>
    </location>
</feature>
<dbReference type="InterPro" id="IPR004358">
    <property type="entry name" value="Sig_transdc_His_kin-like_C"/>
</dbReference>
<dbReference type="PANTHER" id="PTHR43065">
    <property type="entry name" value="SENSOR HISTIDINE KINASE"/>
    <property type="match status" value="1"/>
</dbReference>
<dbReference type="SUPFAM" id="SSF52172">
    <property type="entry name" value="CheY-like"/>
    <property type="match status" value="1"/>
</dbReference>
<dbReference type="InterPro" id="IPR001610">
    <property type="entry name" value="PAC"/>
</dbReference>
<evidence type="ECO:0000259" key="8">
    <source>
        <dbReference type="PROSITE" id="PS50113"/>
    </source>
</evidence>
<dbReference type="InterPro" id="IPR001789">
    <property type="entry name" value="Sig_transdc_resp-reg_receiver"/>
</dbReference>
<evidence type="ECO:0000313" key="10">
    <source>
        <dbReference type="Proteomes" id="UP000000653"/>
    </source>
</evidence>
<dbReference type="SMART" id="SM00086">
    <property type="entry name" value="PAC"/>
    <property type="match status" value="2"/>
</dbReference>
<dbReference type="SUPFAM" id="SSF55874">
    <property type="entry name" value="ATPase domain of HSP90 chaperone/DNA topoisomerase II/histidine kinase"/>
    <property type="match status" value="1"/>
</dbReference>
<protein>
    <recommendedName>
        <fullName evidence="2">histidine kinase</fullName>
        <ecNumber evidence="2">2.7.13.3</ecNumber>
    </recommendedName>
</protein>
<keyword evidence="9" id="KW-0418">Kinase</keyword>
<gene>
    <name evidence="9" type="ordered locus">PA14_36420</name>
</gene>
<dbReference type="PROSITE" id="PS50113">
    <property type="entry name" value="PAC"/>
    <property type="match status" value="2"/>
</dbReference>
<accession>A0A0H2ZAU7</accession>
<dbReference type="InterPro" id="IPR003594">
    <property type="entry name" value="HATPase_dom"/>
</dbReference>
<dbReference type="InterPro" id="IPR036890">
    <property type="entry name" value="HATPase_C_sf"/>
</dbReference>
<dbReference type="BioCyc" id="PAER208963:G1G74-3062-MONOMER"/>
<dbReference type="SUPFAM" id="SSF55785">
    <property type="entry name" value="PYP-like sensor domain (PAS domain)"/>
    <property type="match status" value="2"/>
</dbReference>
<dbReference type="EC" id="2.7.13.3" evidence="2"/>
<dbReference type="CDD" id="cd18161">
    <property type="entry name" value="REC_hyHK_blue-like"/>
    <property type="match status" value="1"/>
</dbReference>
<dbReference type="SMART" id="SM00387">
    <property type="entry name" value="HATPase_c"/>
    <property type="match status" value="1"/>
</dbReference>
<dbReference type="GO" id="GO:0000155">
    <property type="term" value="F:phosphorelay sensor kinase activity"/>
    <property type="evidence" value="ECO:0007669"/>
    <property type="project" value="InterPro"/>
</dbReference>
<dbReference type="InterPro" id="IPR005467">
    <property type="entry name" value="His_kinase_dom"/>
</dbReference>
<evidence type="ECO:0000259" key="6">
    <source>
        <dbReference type="PROSITE" id="PS50110"/>
    </source>
</evidence>
<evidence type="ECO:0000256" key="2">
    <source>
        <dbReference type="ARBA" id="ARBA00012438"/>
    </source>
</evidence>
<evidence type="ECO:0000259" key="5">
    <source>
        <dbReference type="PROSITE" id="PS50109"/>
    </source>
</evidence>
<comment type="catalytic activity">
    <reaction evidence="1">
        <text>ATP + protein L-histidine = ADP + protein N-phospho-L-histidine.</text>
        <dbReference type="EC" id="2.7.13.3"/>
    </reaction>
</comment>
<dbReference type="InterPro" id="IPR036097">
    <property type="entry name" value="HisK_dim/P_sf"/>
</dbReference>